<evidence type="ECO:0000313" key="2">
    <source>
        <dbReference type="Proteomes" id="UP001177744"/>
    </source>
</evidence>
<reference evidence="1" key="1">
    <citation type="submission" date="2023-06" db="EMBL/GenBank/DDBJ databases">
        <title>Reference genome for the Northern bat (Eptesicus nilssonii), a most northern bat species.</title>
        <authorList>
            <person name="Laine V.N."/>
            <person name="Pulliainen A.T."/>
            <person name="Lilley T.M."/>
        </authorList>
    </citation>
    <scope>NUCLEOTIDE SEQUENCE</scope>
    <source>
        <strain evidence="1">BLF_Eptnil</strain>
        <tissue evidence="1">Kidney</tissue>
    </source>
</reference>
<dbReference type="AlphaFoldDB" id="A0AA40HRQ6"/>
<accession>A0AA40HRQ6</accession>
<comment type="caution">
    <text evidence="1">The sequence shown here is derived from an EMBL/GenBank/DDBJ whole genome shotgun (WGS) entry which is preliminary data.</text>
</comment>
<keyword evidence="2" id="KW-1185">Reference proteome</keyword>
<gene>
    <name evidence="1" type="ORF">QTO34_004017</name>
</gene>
<name>A0AA40HRQ6_CNENI</name>
<dbReference type="Proteomes" id="UP001177744">
    <property type="component" value="Unassembled WGS sequence"/>
</dbReference>
<dbReference type="EMBL" id="JAULJE010000013">
    <property type="protein sequence ID" value="KAK1336213.1"/>
    <property type="molecule type" value="Genomic_DNA"/>
</dbReference>
<proteinExistence type="predicted"/>
<protein>
    <submittedName>
        <fullName evidence="1">Uncharacterized protein</fullName>
    </submittedName>
</protein>
<sequence length="79" mass="9093">MPRQVHKFVHWTPSILLKNLVSMARKASLRQFLSSEDNRCGLHKETKQIFCEDHRSLLFALFQLSGARGPKTLLRGRGC</sequence>
<evidence type="ECO:0000313" key="1">
    <source>
        <dbReference type="EMBL" id="KAK1336213.1"/>
    </source>
</evidence>
<organism evidence="1 2">
    <name type="scientific">Cnephaeus nilssonii</name>
    <name type="common">Northern bat</name>
    <name type="synonym">Eptesicus nilssonii</name>
    <dbReference type="NCBI Taxonomy" id="3371016"/>
    <lineage>
        <taxon>Eukaryota</taxon>
        <taxon>Metazoa</taxon>
        <taxon>Chordata</taxon>
        <taxon>Craniata</taxon>
        <taxon>Vertebrata</taxon>
        <taxon>Euteleostomi</taxon>
        <taxon>Mammalia</taxon>
        <taxon>Eutheria</taxon>
        <taxon>Laurasiatheria</taxon>
        <taxon>Chiroptera</taxon>
        <taxon>Yangochiroptera</taxon>
        <taxon>Vespertilionidae</taxon>
        <taxon>Cnephaeus</taxon>
    </lineage>
</organism>